<accession>A0A9N9C598</accession>
<dbReference type="Proteomes" id="UP000789759">
    <property type="component" value="Unassembled WGS sequence"/>
</dbReference>
<reference evidence="1" key="1">
    <citation type="submission" date="2021-06" db="EMBL/GenBank/DDBJ databases">
        <authorList>
            <person name="Kallberg Y."/>
            <person name="Tangrot J."/>
            <person name="Rosling A."/>
        </authorList>
    </citation>
    <scope>NUCLEOTIDE SEQUENCE</scope>
    <source>
        <strain evidence="1">FL966</strain>
    </source>
</reference>
<name>A0A9N9C598_9GLOM</name>
<dbReference type="AlphaFoldDB" id="A0A9N9C598"/>
<keyword evidence="2" id="KW-1185">Reference proteome</keyword>
<dbReference type="OrthoDB" id="2404344at2759"/>
<evidence type="ECO:0000313" key="1">
    <source>
        <dbReference type="EMBL" id="CAG8591244.1"/>
    </source>
</evidence>
<organism evidence="1 2">
    <name type="scientific">Cetraspora pellucida</name>
    <dbReference type="NCBI Taxonomy" id="1433469"/>
    <lineage>
        <taxon>Eukaryota</taxon>
        <taxon>Fungi</taxon>
        <taxon>Fungi incertae sedis</taxon>
        <taxon>Mucoromycota</taxon>
        <taxon>Glomeromycotina</taxon>
        <taxon>Glomeromycetes</taxon>
        <taxon>Diversisporales</taxon>
        <taxon>Gigasporaceae</taxon>
        <taxon>Cetraspora</taxon>
    </lineage>
</organism>
<gene>
    <name evidence="1" type="ORF">CPELLU_LOCUS6542</name>
</gene>
<dbReference type="EMBL" id="CAJVQA010004105">
    <property type="protein sequence ID" value="CAG8591244.1"/>
    <property type="molecule type" value="Genomic_DNA"/>
</dbReference>
<sequence>MELEVLKNFNHQIYIQQIKAKAYFYLLQNFLSSLNLIVQTNIKKNRTLEHYNFTVQEALDFHAMSGGLINHVVTGSEQFFGHFIEPFHEIILPT</sequence>
<comment type="caution">
    <text evidence="1">The sequence shown here is derived from an EMBL/GenBank/DDBJ whole genome shotgun (WGS) entry which is preliminary data.</text>
</comment>
<proteinExistence type="predicted"/>
<feature type="non-terminal residue" evidence="1">
    <location>
        <position position="94"/>
    </location>
</feature>
<protein>
    <submittedName>
        <fullName evidence="1">6036_t:CDS:1</fullName>
    </submittedName>
</protein>
<feature type="non-terminal residue" evidence="1">
    <location>
        <position position="1"/>
    </location>
</feature>
<evidence type="ECO:0000313" key="2">
    <source>
        <dbReference type="Proteomes" id="UP000789759"/>
    </source>
</evidence>